<organism evidence="4 5">
    <name type="scientific">Mycena metata</name>
    <dbReference type="NCBI Taxonomy" id="1033252"/>
    <lineage>
        <taxon>Eukaryota</taxon>
        <taxon>Fungi</taxon>
        <taxon>Dikarya</taxon>
        <taxon>Basidiomycota</taxon>
        <taxon>Agaricomycotina</taxon>
        <taxon>Agaricomycetes</taxon>
        <taxon>Agaricomycetidae</taxon>
        <taxon>Agaricales</taxon>
        <taxon>Marasmiineae</taxon>
        <taxon>Mycenaceae</taxon>
        <taxon>Mycena</taxon>
    </lineage>
</organism>
<feature type="compositionally biased region" description="Polar residues" evidence="2">
    <location>
        <begin position="86"/>
        <end position="96"/>
    </location>
</feature>
<dbReference type="GO" id="GO:0008270">
    <property type="term" value="F:zinc ion binding"/>
    <property type="evidence" value="ECO:0007669"/>
    <property type="project" value="InterPro"/>
</dbReference>
<dbReference type="PROSITE" id="PS00463">
    <property type="entry name" value="ZN2_CY6_FUNGAL_1"/>
    <property type="match status" value="1"/>
</dbReference>
<feature type="region of interest" description="Disordered" evidence="2">
    <location>
        <begin position="149"/>
        <end position="172"/>
    </location>
</feature>
<comment type="caution">
    <text evidence="4">The sequence shown here is derived from an EMBL/GenBank/DDBJ whole genome shotgun (WGS) entry which is preliminary data.</text>
</comment>
<dbReference type="InterPro" id="IPR001138">
    <property type="entry name" value="Zn2Cys6_DnaBD"/>
</dbReference>
<dbReference type="InterPro" id="IPR050797">
    <property type="entry name" value="Carb_Metab_Trans_Reg"/>
</dbReference>
<feature type="compositionally biased region" description="Polar residues" evidence="2">
    <location>
        <begin position="153"/>
        <end position="172"/>
    </location>
</feature>
<evidence type="ECO:0000259" key="3">
    <source>
        <dbReference type="PROSITE" id="PS50048"/>
    </source>
</evidence>
<sequence length="198" mass="21680">MSNPSPPQIFVLRRKRADRACKNCRKRKVRCIPSDDSAQDICARCLKKGLVCEYTPVTAEEDGAYTNPPAPTQQSMPFALPPGNVARNNQYSSSPGTPGRPLQSPPTQRIQHTHRGPDPSYNRSAYDGGGWNPQYPALYGGQPMSHYAPGALASSSSTGQTPHIQGHSNPENAWYQPSHTPFPCWCLANPCYCGGLRR</sequence>
<dbReference type="InterPro" id="IPR036864">
    <property type="entry name" value="Zn2-C6_fun-type_DNA-bd_sf"/>
</dbReference>
<evidence type="ECO:0000256" key="1">
    <source>
        <dbReference type="ARBA" id="ARBA00023242"/>
    </source>
</evidence>
<dbReference type="SMART" id="SM00066">
    <property type="entry name" value="GAL4"/>
    <property type="match status" value="1"/>
</dbReference>
<accession>A0AAD7NL42</accession>
<dbReference type="Gene3D" id="4.10.240.10">
    <property type="entry name" value="Zn(2)-C6 fungal-type DNA-binding domain"/>
    <property type="match status" value="1"/>
</dbReference>
<keyword evidence="5" id="KW-1185">Reference proteome</keyword>
<dbReference type="Proteomes" id="UP001215598">
    <property type="component" value="Unassembled WGS sequence"/>
</dbReference>
<evidence type="ECO:0000313" key="5">
    <source>
        <dbReference type="Proteomes" id="UP001215598"/>
    </source>
</evidence>
<dbReference type="PANTHER" id="PTHR31668">
    <property type="entry name" value="GLUCOSE TRANSPORT TRANSCRIPTION REGULATOR RGT1-RELATED-RELATED"/>
    <property type="match status" value="1"/>
</dbReference>
<dbReference type="PROSITE" id="PS50048">
    <property type="entry name" value="ZN2_CY6_FUNGAL_2"/>
    <property type="match status" value="1"/>
</dbReference>
<name>A0AAD7NL42_9AGAR</name>
<dbReference type="CDD" id="cd00067">
    <property type="entry name" value="GAL4"/>
    <property type="match status" value="1"/>
</dbReference>
<evidence type="ECO:0000256" key="2">
    <source>
        <dbReference type="SAM" id="MobiDB-lite"/>
    </source>
</evidence>
<keyword evidence="1" id="KW-0539">Nucleus</keyword>
<proteinExistence type="predicted"/>
<dbReference type="Pfam" id="PF00172">
    <property type="entry name" value="Zn_clus"/>
    <property type="match status" value="1"/>
</dbReference>
<dbReference type="SUPFAM" id="SSF57701">
    <property type="entry name" value="Zn2/Cys6 DNA-binding domain"/>
    <property type="match status" value="1"/>
</dbReference>
<dbReference type="EMBL" id="JARKIB010000026">
    <property type="protein sequence ID" value="KAJ7765340.1"/>
    <property type="molecule type" value="Genomic_DNA"/>
</dbReference>
<gene>
    <name evidence="4" type="ORF">B0H16DRAFT_1687477</name>
</gene>
<reference evidence="4" key="1">
    <citation type="submission" date="2023-03" db="EMBL/GenBank/DDBJ databases">
        <title>Massive genome expansion in bonnet fungi (Mycena s.s.) driven by repeated elements and novel gene families across ecological guilds.</title>
        <authorList>
            <consortium name="Lawrence Berkeley National Laboratory"/>
            <person name="Harder C.B."/>
            <person name="Miyauchi S."/>
            <person name="Viragh M."/>
            <person name="Kuo A."/>
            <person name="Thoen E."/>
            <person name="Andreopoulos B."/>
            <person name="Lu D."/>
            <person name="Skrede I."/>
            <person name="Drula E."/>
            <person name="Henrissat B."/>
            <person name="Morin E."/>
            <person name="Kohler A."/>
            <person name="Barry K."/>
            <person name="LaButti K."/>
            <person name="Morin E."/>
            <person name="Salamov A."/>
            <person name="Lipzen A."/>
            <person name="Mereny Z."/>
            <person name="Hegedus B."/>
            <person name="Baldrian P."/>
            <person name="Stursova M."/>
            <person name="Weitz H."/>
            <person name="Taylor A."/>
            <person name="Grigoriev I.V."/>
            <person name="Nagy L.G."/>
            <person name="Martin F."/>
            <person name="Kauserud H."/>
        </authorList>
    </citation>
    <scope>NUCLEOTIDE SEQUENCE</scope>
    <source>
        <strain evidence="4">CBHHK182m</strain>
    </source>
</reference>
<evidence type="ECO:0000313" key="4">
    <source>
        <dbReference type="EMBL" id="KAJ7765340.1"/>
    </source>
</evidence>
<feature type="region of interest" description="Disordered" evidence="2">
    <location>
        <begin position="63"/>
        <end position="127"/>
    </location>
</feature>
<protein>
    <recommendedName>
        <fullName evidence="3">Zn(2)-C6 fungal-type domain-containing protein</fullName>
    </recommendedName>
</protein>
<feature type="domain" description="Zn(2)-C6 fungal-type" evidence="3">
    <location>
        <begin position="20"/>
        <end position="54"/>
    </location>
</feature>
<dbReference type="AlphaFoldDB" id="A0AAD7NL42"/>
<dbReference type="GO" id="GO:0000981">
    <property type="term" value="F:DNA-binding transcription factor activity, RNA polymerase II-specific"/>
    <property type="evidence" value="ECO:0007669"/>
    <property type="project" value="InterPro"/>
</dbReference>